<dbReference type="RefSeq" id="WP_110940191.1">
    <property type="nucleotide sequence ID" value="NZ_FQZV01000010.1"/>
</dbReference>
<dbReference type="Proteomes" id="UP000184536">
    <property type="component" value="Unassembled WGS sequence"/>
</dbReference>
<proteinExistence type="predicted"/>
<dbReference type="CDD" id="cd14360">
    <property type="entry name" value="UBA_NAC_like_bac"/>
    <property type="match status" value="1"/>
</dbReference>
<dbReference type="AlphaFoldDB" id="A0A1M6F603"/>
<evidence type="ECO:0000313" key="4">
    <source>
        <dbReference type="Proteomes" id="UP000184536"/>
    </source>
</evidence>
<keyword evidence="4" id="KW-1185">Reference proteome</keyword>
<dbReference type="InterPro" id="IPR025642">
    <property type="entry name" value="DUF4342"/>
</dbReference>
<accession>A0A1M6F603</accession>
<dbReference type="STRING" id="1121919.SAMN02745975_00922"/>
<evidence type="ECO:0000259" key="2">
    <source>
        <dbReference type="Pfam" id="PF14242"/>
    </source>
</evidence>
<name>A0A1M6F603_9FIRM</name>
<keyword evidence="1" id="KW-1133">Transmembrane helix</keyword>
<feature type="transmembrane region" description="Helical" evidence="1">
    <location>
        <begin position="90"/>
        <end position="111"/>
    </location>
</feature>
<dbReference type="Pfam" id="PF14242">
    <property type="entry name" value="DUF4342"/>
    <property type="match status" value="1"/>
</dbReference>
<dbReference type="Gene3D" id="1.10.8.10">
    <property type="entry name" value="DNA helicase RuvA subunit, C-terminal domain"/>
    <property type="match status" value="1"/>
</dbReference>
<organism evidence="3 4">
    <name type="scientific">Geosporobacter subterraneus DSM 17957</name>
    <dbReference type="NCBI Taxonomy" id="1121919"/>
    <lineage>
        <taxon>Bacteria</taxon>
        <taxon>Bacillati</taxon>
        <taxon>Bacillota</taxon>
        <taxon>Clostridia</taxon>
        <taxon>Peptostreptococcales</taxon>
        <taxon>Thermotaleaceae</taxon>
        <taxon>Geosporobacter</taxon>
    </lineage>
</organism>
<evidence type="ECO:0000256" key="1">
    <source>
        <dbReference type="SAM" id="Phobius"/>
    </source>
</evidence>
<dbReference type="SUPFAM" id="SSF46934">
    <property type="entry name" value="UBA-like"/>
    <property type="match status" value="1"/>
</dbReference>
<gene>
    <name evidence="3" type="ORF">SAMN02745975_00922</name>
</gene>
<dbReference type="EMBL" id="FQZV01000010">
    <property type="protein sequence ID" value="SHI93135.1"/>
    <property type="molecule type" value="Genomic_DNA"/>
</dbReference>
<feature type="domain" description="DUF4342" evidence="2">
    <location>
        <begin position="47"/>
        <end position="120"/>
    </location>
</feature>
<protein>
    <recommendedName>
        <fullName evidence="2">DUF4342 domain-containing protein</fullName>
    </recommendedName>
</protein>
<dbReference type="InterPro" id="IPR009060">
    <property type="entry name" value="UBA-like_sf"/>
</dbReference>
<evidence type="ECO:0000313" key="3">
    <source>
        <dbReference type="EMBL" id="SHI93135.1"/>
    </source>
</evidence>
<sequence length="157" mass="17326">MSITLEKIDLLRERANVSYQDAKEALERCNNDIVDALVYLEQGHKVKPEKKASCESKFCSKVKTVIKKGNETKLVIAGKEDNLINIPMTAAVLITIVATPVVIVGIPVALLTNHKIRIEKKDGKDIEVNQILNKMSSAVSSAAEKFTSEDQPAEEKH</sequence>
<keyword evidence="1" id="KW-0812">Transmembrane</keyword>
<dbReference type="OrthoDB" id="3183239at2"/>
<reference evidence="4" key="1">
    <citation type="submission" date="2016-11" db="EMBL/GenBank/DDBJ databases">
        <authorList>
            <person name="Varghese N."/>
            <person name="Submissions S."/>
        </authorList>
    </citation>
    <scope>NUCLEOTIDE SEQUENCE [LARGE SCALE GENOMIC DNA]</scope>
    <source>
        <strain evidence="4">DSM 17957</strain>
    </source>
</reference>
<keyword evidence="1" id="KW-0472">Membrane</keyword>